<evidence type="ECO:0000313" key="2">
    <source>
        <dbReference type="Proteomes" id="UP001317259"/>
    </source>
</evidence>
<dbReference type="Proteomes" id="UP001317259">
    <property type="component" value="Unassembled WGS sequence"/>
</dbReference>
<organism evidence="1 2">
    <name type="scientific">Actinomadura luzonensis</name>
    <dbReference type="NCBI Taxonomy" id="2805427"/>
    <lineage>
        <taxon>Bacteria</taxon>
        <taxon>Bacillati</taxon>
        <taxon>Actinomycetota</taxon>
        <taxon>Actinomycetes</taxon>
        <taxon>Streptosporangiales</taxon>
        <taxon>Thermomonosporaceae</taxon>
        <taxon>Actinomadura</taxon>
    </lineage>
</organism>
<keyword evidence="2" id="KW-1185">Reference proteome</keyword>
<comment type="caution">
    <text evidence="1">The sequence shown here is derived from an EMBL/GenBank/DDBJ whole genome shotgun (WGS) entry which is preliminary data.</text>
</comment>
<proteinExistence type="predicted"/>
<evidence type="ECO:0008006" key="3">
    <source>
        <dbReference type="Google" id="ProtNLM"/>
    </source>
</evidence>
<dbReference type="EMBL" id="JAKRKC020000002">
    <property type="protein sequence ID" value="MCK2219075.1"/>
    <property type="molecule type" value="Genomic_DNA"/>
</dbReference>
<reference evidence="1 2" key="1">
    <citation type="submission" date="2022-04" db="EMBL/GenBank/DDBJ databases">
        <title>Genome draft of Actinomadura sp. ATCC 31491.</title>
        <authorList>
            <person name="Shi X."/>
            <person name="Du Y."/>
        </authorList>
    </citation>
    <scope>NUCLEOTIDE SEQUENCE [LARGE SCALE GENOMIC DNA]</scope>
    <source>
        <strain evidence="1 2">ATCC 31491</strain>
    </source>
</reference>
<evidence type="ECO:0000313" key="1">
    <source>
        <dbReference type="EMBL" id="MCK2219075.1"/>
    </source>
</evidence>
<sequence>MADGEAAFGTVTARRALAARWQEGGARLAAGVGFDAAALTAETVERQLDVERSAGPGTGLLALTAPTEEAVAAAFAHTATLAGRPGNAAPLAEAGRFFGRLAHLLDAVEDGDGDAARGAFNPLAATGTSREEARRLCEDAAHGLDLALREADLADRHLVDVLLGAEVRRAIGRAFAAAETASYERPGWVRKSAAGIGTFLTCGLWRPRWSRRAGRPCEDRCYFGDGSCCECGNCCNCGNCCDCCSGCD</sequence>
<name>A0ABT0G4F2_9ACTN</name>
<protein>
    <recommendedName>
        <fullName evidence="3">Regulatory protein</fullName>
    </recommendedName>
</protein>
<dbReference type="RefSeq" id="WP_247815582.1">
    <property type="nucleotide sequence ID" value="NZ_JAKRKC020000002.1"/>
</dbReference>
<accession>A0ABT0G4F2</accession>
<gene>
    <name evidence="1" type="ORF">MF672_035560</name>
</gene>